<keyword evidence="6" id="KW-1185">Reference proteome</keyword>
<dbReference type="PROSITE" id="PS50076">
    <property type="entry name" value="DNAJ_2"/>
    <property type="match status" value="1"/>
</dbReference>
<keyword evidence="2" id="KW-1133">Transmembrane helix</keyword>
<dbReference type="PRINTS" id="PR00625">
    <property type="entry name" value="JDOMAIN"/>
</dbReference>
<dbReference type="SMART" id="SM00271">
    <property type="entry name" value="DnaJ"/>
    <property type="match status" value="1"/>
</dbReference>
<accession>A0A1E3I7A9</accession>
<keyword evidence="2" id="KW-0472">Membrane</keyword>
<dbReference type="PANTHER" id="PTHR24074">
    <property type="entry name" value="CO-CHAPERONE PROTEIN DJLA"/>
    <property type="match status" value="1"/>
</dbReference>
<feature type="transmembrane region" description="Helical" evidence="2">
    <location>
        <begin position="225"/>
        <end position="249"/>
    </location>
</feature>
<feature type="chain" id="PRO_5009129647" description="J domain-containing protein" evidence="3">
    <location>
        <begin position="20"/>
        <end position="396"/>
    </location>
</feature>
<dbReference type="RefSeq" id="XP_018998260.1">
    <property type="nucleotide sequence ID" value="XM_019133555.1"/>
</dbReference>
<feature type="compositionally biased region" description="Pro residues" evidence="1">
    <location>
        <begin position="348"/>
        <end position="361"/>
    </location>
</feature>
<keyword evidence="2" id="KW-0812">Transmembrane</keyword>
<sequence>MSFLISSLLASFLPSQITTILLPHLSSNLPTIFPPAPKGSPTYARNYRVAFTGVICVWQAYTLAKGGLGGEGWYGLLGVTKSADEDDLKKAFRLIARQHHPDRAGPGSDDFFIAARKAYETLSDPVKRYAYDRFGPQIVDWKAASVREYIYTGLQGSLGFYIVSVIIMFALAIVGKARAGSYWVHTLFASLLAIELSLILSPALYAPSALVTFFIPRQLLAMPQYLQIALLHRLFTALSITITQLAGIWGGDSSLSKAREKQEWQLLNDMLVRMNEQAQEEFHADIIPLISTGNPDQMSELIQDSMENVLYDRILQSHPQIRDTYREARIRAYQSLPGPARTRQPASRPSPAPAKVPPPQPVRISLEDQLKVAVDVPLPPSPPPTPKMRPRRKLKE</sequence>
<dbReference type="AlphaFoldDB" id="A0A1E3I7A9"/>
<evidence type="ECO:0000313" key="6">
    <source>
        <dbReference type="Proteomes" id="UP000094065"/>
    </source>
</evidence>
<dbReference type="CDD" id="cd06257">
    <property type="entry name" value="DnaJ"/>
    <property type="match status" value="1"/>
</dbReference>
<feature type="region of interest" description="Disordered" evidence="1">
    <location>
        <begin position="335"/>
        <end position="396"/>
    </location>
</feature>
<protein>
    <recommendedName>
        <fullName evidence="4">J domain-containing protein</fullName>
    </recommendedName>
</protein>
<dbReference type="InterPro" id="IPR036869">
    <property type="entry name" value="J_dom_sf"/>
</dbReference>
<dbReference type="Pfam" id="PF00226">
    <property type="entry name" value="DnaJ"/>
    <property type="match status" value="1"/>
</dbReference>
<feature type="signal peptide" evidence="3">
    <location>
        <begin position="1"/>
        <end position="19"/>
    </location>
</feature>
<evidence type="ECO:0000256" key="2">
    <source>
        <dbReference type="SAM" id="Phobius"/>
    </source>
</evidence>
<reference evidence="5 6" key="1">
    <citation type="submission" date="2016-06" db="EMBL/GenBank/DDBJ databases">
        <title>Evolution of pathogenesis and genome organization in the Tremellales.</title>
        <authorList>
            <person name="Cuomo C."/>
            <person name="Litvintseva A."/>
            <person name="Heitman J."/>
            <person name="Chen Y."/>
            <person name="Sun S."/>
            <person name="Springer D."/>
            <person name="Dromer F."/>
            <person name="Young S."/>
            <person name="Zeng Q."/>
            <person name="Chapman S."/>
            <person name="Gujja S."/>
            <person name="Saif S."/>
            <person name="Birren B."/>
        </authorList>
    </citation>
    <scope>NUCLEOTIDE SEQUENCE [LARGE SCALE GENOMIC DNA]</scope>
    <source>
        <strain evidence="5 6">CBS 6039</strain>
    </source>
</reference>
<dbReference type="InterPro" id="IPR018253">
    <property type="entry name" value="DnaJ_domain_CS"/>
</dbReference>
<dbReference type="OrthoDB" id="10250354at2759"/>
<dbReference type="Gene3D" id="1.10.287.110">
    <property type="entry name" value="DnaJ domain"/>
    <property type="match status" value="1"/>
</dbReference>
<dbReference type="GeneID" id="30151713"/>
<evidence type="ECO:0000256" key="1">
    <source>
        <dbReference type="SAM" id="MobiDB-lite"/>
    </source>
</evidence>
<comment type="caution">
    <text evidence="5">The sequence shown here is derived from an EMBL/GenBank/DDBJ whole genome shotgun (WGS) entry which is preliminary data.</text>
</comment>
<dbReference type="Proteomes" id="UP000094065">
    <property type="component" value="Unassembled WGS sequence"/>
</dbReference>
<dbReference type="EMBL" id="AWGJ01000001">
    <property type="protein sequence ID" value="ODN84457.1"/>
    <property type="molecule type" value="Genomic_DNA"/>
</dbReference>
<proteinExistence type="predicted"/>
<dbReference type="InterPro" id="IPR050817">
    <property type="entry name" value="DjlA_DnaK_co-chaperone"/>
</dbReference>
<dbReference type="InterPro" id="IPR001623">
    <property type="entry name" value="DnaJ_domain"/>
</dbReference>
<feature type="compositionally biased region" description="Pro residues" evidence="1">
    <location>
        <begin position="377"/>
        <end position="387"/>
    </location>
</feature>
<name>A0A1E3I7A9_9TREE</name>
<gene>
    <name evidence="5" type="ORF">L202_00404</name>
</gene>
<evidence type="ECO:0000256" key="3">
    <source>
        <dbReference type="SAM" id="SignalP"/>
    </source>
</evidence>
<feature type="domain" description="J" evidence="4">
    <location>
        <begin position="72"/>
        <end position="135"/>
    </location>
</feature>
<dbReference type="PROSITE" id="PS00636">
    <property type="entry name" value="DNAJ_1"/>
    <property type="match status" value="1"/>
</dbReference>
<feature type="transmembrane region" description="Helical" evidence="2">
    <location>
        <begin position="158"/>
        <end position="175"/>
    </location>
</feature>
<evidence type="ECO:0000313" key="5">
    <source>
        <dbReference type="EMBL" id="ODN84457.1"/>
    </source>
</evidence>
<dbReference type="SUPFAM" id="SSF46565">
    <property type="entry name" value="Chaperone J-domain"/>
    <property type="match status" value="1"/>
</dbReference>
<organism evidence="5 6">
    <name type="scientific">Cryptococcus amylolentus CBS 6039</name>
    <dbReference type="NCBI Taxonomy" id="1295533"/>
    <lineage>
        <taxon>Eukaryota</taxon>
        <taxon>Fungi</taxon>
        <taxon>Dikarya</taxon>
        <taxon>Basidiomycota</taxon>
        <taxon>Agaricomycotina</taxon>
        <taxon>Tremellomycetes</taxon>
        <taxon>Tremellales</taxon>
        <taxon>Cryptococcaceae</taxon>
        <taxon>Cryptococcus</taxon>
    </lineage>
</organism>
<feature type="transmembrane region" description="Helical" evidence="2">
    <location>
        <begin position="182"/>
        <end position="205"/>
    </location>
</feature>
<dbReference type="STRING" id="1295533.A0A1E3I7A9"/>
<evidence type="ECO:0000259" key="4">
    <source>
        <dbReference type="PROSITE" id="PS50076"/>
    </source>
</evidence>
<keyword evidence="3" id="KW-0732">Signal</keyword>